<gene>
    <name evidence="1" type="ORF">CHK_0788</name>
</gene>
<dbReference type="EMBL" id="LAYJ01000068">
    <property type="protein sequence ID" value="KKI51622.1"/>
    <property type="molecule type" value="Genomic_DNA"/>
</dbReference>
<organism evidence="1 2">
    <name type="scientific">Christensenella hongkongensis</name>
    <dbReference type="NCBI Taxonomy" id="270498"/>
    <lineage>
        <taxon>Bacteria</taxon>
        <taxon>Bacillati</taxon>
        <taxon>Bacillota</taxon>
        <taxon>Clostridia</taxon>
        <taxon>Christensenellales</taxon>
        <taxon>Christensenellaceae</taxon>
        <taxon>Christensenella</taxon>
    </lineage>
</organism>
<evidence type="ECO:0000313" key="1">
    <source>
        <dbReference type="EMBL" id="KKI51622.1"/>
    </source>
</evidence>
<keyword evidence="2" id="KW-1185">Reference proteome</keyword>
<proteinExistence type="predicted"/>
<protein>
    <submittedName>
        <fullName evidence="1">Uncharacterized protein</fullName>
    </submittedName>
</protein>
<comment type="caution">
    <text evidence="1">The sequence shown here is derived from an EMBL/GenBank/DDBJ whole genome shotgun (WGS) entry which is preliminary data.</text>
</comment>
<dbReference type="AlphaFoldDB" id="A0A0M2NMI7"/>
<dbReference type="STRING" id="270498.CHK_0788"/>
<dbReference type="Proteomes" id="UP000034076">
    <property type="component" value="Unassembled WGS sequence"/>
</dbReference>
<reference evidence="1 2" key="1">
    <citation type="submission" date="2015-04" db="EMBL/GenBank/DDBJ databases">
        <title>Draft genome sequence of bacteremic isolate Catabacter hongkongensis type strain HKU16T.</title>
        <authorList>
            <person name="Lau S.K."/>
            <person name="Teng J.L."/>
            <person name="Huang Y."/>
            <person name="Curreem S.O."/>
            <person name="Tsui S.K."/>
            <person name="Woo P.C."/>
        </authorList>
    </citation>
    <scope>NUCLEOTIDE SEQUENCE [LARGE SCALE GENOMIC DNA]</scope>
    <source>
        <strain evidence="1 2">HKU16</strain>
    </source>
</reference>
<name>A0A0M2NMI7_9FIRM</name>
<evidence type="ECO:0000313" key="2">
    <source>
        <dbReference type="Proteomes" id="UP000034076"/>
    </source>
</evidence>
<accession>A0A0M2NMI7</accession>
<sequence length="40" mass="4599">MALHTDVQANILRRKAVIFLRKIRPAFHHCGLLWLAPYAG</sequence>